<accession>A0A455VQZ5</accession>
<name>A0A455VQZ5_ENTAS</name>
<dbReference type="EMBL" id="AP019533">
    <property type="protein sequence ID" value="BBI95852.1"/>
    <property type="molecule type" value="Genomic_DNA"/>
</dbReference>
<protein>
    <submittedName>
        <fullName evidence="1">Uncharacterized protein</fullName>
    </submittedName>
</protein>
<reference evidence="1" key="1">
    <citation type="submission" date="2019-03" db="EMBL/GenBank/DDBJ databases">
        <title>Complete genome sequences of Enterobacter asburiae str. MRY18-106 isolated from a patient in Japan.</title>
        <authorList>
            <person name="Sekizuka T."/>
            <person name="Matsui M."/>
            <person name="Takara T."/>
            <person name="Uechi A."/>
            <person name="Harakuni M."/>
            <person name="Kimura T."/>
            <person name="Suzuki S."/>
            <person name="Kuroda M."/>
        </authorList>
    </citation>
    <scope>NUCLEOTIDE SEQUENCE</scope>
    <source>
        <strain evidence="1">MRY18-106</strain>
    </source>
</reference>
<sequence length="66" mass="7280">MQVKQVKTLKEVPGIISEKEGRMRPKFGRGGNSGGRFNNIDDQPVIFQFTTVRVAQPLVGNHAAKT</sequence>
<dbReference type="AlphaFoldDB" id="A0A455VQZ5"/>
<organism evidence="1">
    <name type="scientific">Enterobacter asburiae</name>
    <dbReference type="NCBI Taxonomy" id="61645"/>
    <lineage>
        <taxon>Bacteria</taxon>
        <taxon>Pseudomonadati</taxon>
        <taxon>Pseudomonadota</taxon>
        <taxon>Gammaproteobacteria</taxon>
        <taxon>Enterobacterales</taxon>
        <taxon>Enterobacteriaceae</taxon>
        <taxon>Enterobacter</taxon>
        <taxon>Enterobacter cloacae complex</taxon>
    </lineage>
</organism>
<proteinExistence type="predicted"/>
<evidence type="ECO:0000313" key="1">
    <source>
        <dbReference type="EMBL" id="BBI95852.1"/>
    </source>
</evidence>
<gene>
    <name evidence="1" type="ORF">MRY18106EAS_23840</name>
</gene>